<keyword evidence="2" id="KW-0418">Kinase</keyword>
<dbReference type="GO" id="GO:0004340">
    <property type="term" value="F:glucokinase activity"/>
    <property type="evidence" value="ECO:0007669"/>
    <property type="project" value="UniProtKB-EC"/>
</dbReference>
<dbReference type="PANTHER" id="PTHR47363:SF1">
    <property type="entry name" value="GLUCOKINASE"/>
    <property type="match status" value="1"/>
</dbReference>
<dbReference type="EC" id="2.7.1.2" evidence="4"/>
<evidence type="ECO:0000313" key="4">
    <source>
        <dbReference type="EMBL" id="MBK6973865.1"/>
    </source>
</evidence>
<dbReference type="NCBIfam" id="TIGR00749">
    <property type="entry name" value="glk"/>
    <property type="match status" value="1"/>
</dbReference>
<evidence type="ECO:0000256" key="3">
    <source>
        <dbReference type="RuleBase" id="RU004046"/>
    </source>
</evidence>
<proteinExistence type="inferred from homology"/>
<dbReference type="GO" id="GO:0006096">
    <property type="term" value="P:glycolytic process"/>
    <property type="evidence" value="ECO:0007669"/>
    <property type="project" value="InterPro"/>
</dbReference>
<dbReference type="Gene3D" id="3.30.420.40">
    <property type="match status" value="1"/>
</dbReference>
<dbReference type="Proteomes" id="UP000807785">
    <property type="component" value="Unassembled WGS sequence"/>
</dbReference>
<sequence>MLLGGDIGGTKTLLAMARLERDGRMQILLERSFASREYASFDSVLDAFQDEARVNGHDEPIEAASIGVAGPVDAGRAKVTYLPWQLDATELGQRIGGAPMHLLNDFAAAAAGLLDPAIPTEVLQSAPIVPRGTRVILGAGTGLGVAALTCVGEQWKILAGEGGHVGFAPASQEQTRLREWLAARKPRVTAERVLSGAGLVDLYRFVCAERGSGATEVDLDDPDVDSAAAISTRGIANPESASGHALRLFCAVYGAFAGDLALLFNARGGVFLAGGIAPKILAALRGTPFVEAFRDKGMHSLLVAGYAAHVVMEPRLGLLGALQLAAGRGIA</sequence>
<evidence type="ECO:0000256" key="1">
    <source>
        <dbReference type="ARBA" id="ARBA00022679"/>
    </source>
</evidence>
<evidence type="ECO:0000313" key="5">
    <source>
        <dbReference type="Proteomes" id="UP000807785"/>
    </source>
</evidence>
<gene>
    <name evidence="4" type="primary">glk</name>
    <name evidence="4" type="ORF">IPH26_13335</name>
</gene>
<dbReference type="PANTHER" id="PTHR47363">
    <property type="entry name" value="GLUCOKINASE"/>
    <property type="match status" value="1"/>
</dbReference>
<keyword evidence="1 4" id="KW-0808">Transferase</keyword>
<comment type="similarity">
    <text evidence="3">Belongs to the bacterial glucokinase family.</text>
</comment>
<dbReference type="GO" id="GO:0005536">
    <property type="term" value="F:D-glucose binding"/>
    <property type="evidence" value="ECO:0007669"/>
    <property type="project" value="InterPro"/>
</dbReference>
<dbReference type="AlphaFoldDB" id="A0A9D7E6N6"/>
<protein>
    <submittedName>
        <fullName evidence="4">Glucokinase</fullName>
        <ecNumber evidence="4">2.7.1.2</ecNumber>
    </submittedName>
</protein>
<accession>A0A9D7E6N6</accession>
<dbReference type="CDD" id="cd24008">
    <property type="entry name" value="ASKHA_NBD_GLK"/>
    <property type="match status" value="1"/>
</dbReference>
<dbReference type="GO" id="GO:0005524">
    <property type="term" value="F:ATP binding"/>
    <property type="evidence" value="ECO:0007669"/>
    <property type="project" value="InterPro"/>
</dbReference>
<comment type="caution">
    <text evidence="4">The sequence shown here is derived from an EMBL/GenBank/DDBJ whole genome shotgun (WGS) entry which is preliminary data.</text>
</comment>
<dbReference type="SUPFAM" id="SSF53067">
    <property type="entry name" value="Actin-like ATPase domain"/>
    <property type="match status" value="1"/>
</dbReference>
<dbReference type="EMBL" id="JADJEV010000004">
    <property type="protein sequence ID" value="MBK6973865.1"/>
    <property type="molecule type" value="Genomic_DNA"/>
</dbReference>
<organism evidence="4 5">
    <name type="scientific">Candidatus Methylophosphatis roskildensis</name>
    <dbReference type="NCBI Taxonomy" id="2899263"/>
    <lineage>
        <taxon>Bacteria</taxon>
        <taxon>Pseudomonadati</taxon>
        <taxon>Pseudomonadota</taxon>
        <taxon>Betaproteobacteria</taxon>
        <taxon>Nitrosomonadales</taxon>
        <taxon>Sterolibacteriaceae</taxon>
        <taxon>Candidatus Methylophosphatis</taxon>
    </lineage>
</organism>
<dbReference type="Gene3D" id="3.40.367.20">
    <property type="match status" value="1"/>
</dbReference>
<dbReference type="InterPro" id="IPR003836">
    <property type="entry name" value="Glucokinase"/>
</dbReference>
<reference evidence="4" key="1">
    <citation type="submission" date="2020-10" db="EMBL/GenBank/DDBJ databases">
        <title>Connecting structure to function with the recovery of over 1000 high-quality activated sludge metagenome-assembled genomes encoding full-length rRNA genes using long-read sequencing.</title>
        <authorList>
            <person name="Singleton C.M."/>
            <person name="Petriglieri F."/>
            <person name="Kristensen J.M."/>
            <person name="Kirkegaard R.H."/>
            <person name="Michaelsen T.Y."/>
            <person name="Andersen M.H."/>
            <person name="Karst S.M."/>
            <person name="Dueholm M.S."/>
            <person name="Nielsen P.H."/>
            <person name="Albertsen M."/>
        </authorList>
    </citation>
    <scope>NUCLEOTIDE SEQUENCE</scope>
    <source>
        <strain evidence="4">Bjer_18-Q3-R1-45_BAT3C.347</strain>
    </source>
</reference>
<name>A0A9D7E6N6_9PROT</name>
<dbReference type="InterPro" id="IPR043129">
    <property type="entry name" value="ATPase_NBD"/>
</dbReference>
<dbReference type="Pfam" id="PF02685">
    <property type="entry name" value="Glucokinase"/>
    <property type="match status" value="1"/>
</dbReference>
<evidence type="ECO:0000256" key="2">
    <source>
        <dbReference type="ARBA" id="ARBA00022777"/>
    </source>
</evidence>